<gene>
    <name evidence="1" type="ORF">RHODO2019_16350</name>
</gene>
<dbReference type="RefSeq" id="WP_265382772.1">
    <property type="nucleotide sequence ID" value="NZ_CP110615.1"/>
</dbReference>
<proteinExistence type="predicted"/>
<evidence type="ECO:0000313" key="2">
    <source>
        <dbReference type="Proteomes" id="UP001164965"/>
    </source>
</evidence>
<evidence type="ECO:0000313" key="1">
    <source>
        <dbReference type="EMBL" id="UZJ24665.1"/>
    </source>
</evidence>
<dbReference type="Proteomes" id="UP001164965">
    <property type="component" value="Chromosome"/>
</dbReference>
<reference evidence="1" key="1">
    <citation type="submission" date="2022-10" db="EMBL/GenBank/DDBJ databases">
        <title>Rhodococcus sp.75.</title>
        <authorList>
            <person name="Sun M."/>
        </authorList>
    </citation>
    <scope>NUCLEOTIDE SEQUENCE</scope>
    <source>
        <strain evidence="1">75</strain>
    </source>
</reference>
<accession>A0ABY6NZ67</accession>
<keyword evidence="2" id="KW-1185">Reference proteome</keyword>
<dbReference type="EMBL" id="CP110615">
    <property type="protein sequence ID" value="UZJ24665.1"/>
    <property type="molecule type" value="Genomic_DNA"/>
</dbReference>
<name>A0ABY6NZ67_9NOCA</name>
<protein>
    <submittedName>
        <fullName evidence="1">Uncharacterized protein</fullName>
    </submittedName>
</protein>
<sequence length="53" mass="5772">MYTWIWRTLPGPVVVRLVLALVLLLAVLALLMTVVFPAVGPLLPFNDVSVVGQ</sequence>
<organism evidence="1 2">
    <name type="scientific">Rhodococcus antarcticus</name>
    <dbReference type="NCBI Taxonomy" id="2987751"/>
    <lineage>
        <taxon>Bacteria</taxon>
        <taxon>Bacillati</taxon>
        <taxon>Actinomycetota</taxon>
        <taxon>Actinomycetes</taxon>
        <taxon>Mycobacteriales</taxon>
        <taxon>Nocardiaceae</taxon>
        <taxon>Rhodococcus</taxon>
    </lineage>
</organism>